<reference evidence="1 2" key="1">
    <citation type="submission" date="2018-03" db="EMBL/GenBank/DDBJ databases">
        <title>Genomic Encyclopedia of Archaeal and Bacterial Type Strains, Phase II (KMG-II): from individual species to whole genera.</title>
        <authorList>
            <person name="Goeker M."/>
        </authorList>
    </citation>
    <scope>NUCLEOTIDE SEQUENCE [LARGE SCALE GENOMIC DNA]</scope>
    <source>
        <strain evidence="1 2">DSM 28229</strain>
    </source>
</reference>
<evidence type="ECO:0000313" key="1">
    <source>
        <dbReference type="EMBL" id="PWJ43255.1"/>
    </source>
</evidence>
<dbReference type="Proteomes" id="UP000245535">
    <property type="component" value="Unassembled WGS sequence"/>
</dbReference>
<organism evidence="1 2">
    <name type="scientific">Sediminitomix flava</name>
    <dbReference type="NCBI Taxonomy" id="379075"/>
    <lineage>
        <taxon>Bacteria</taxon>
        <taxon>Pseudomonadati</taxon>
        <taxon>Bacteroidota</taxon>
        <taxon>Cytophagia</taxon>
        <taxon>Cytophagales</taxon>
        <taxon>Flammeovirgaceae</taxon>
        <taxon>Sediminitomix</taxon>
    </lineage>
</organism>
<proteinExistence type="predicted"/>
<dbReference type="AlphaFoldDB" id="A0A315ZCE7"/>
<comment type="caution">
    <text evidence="1">The sequence shown here is derived from an EMBL/GenBank/DDBJ whole genome shotgun (WGS) entry which is preliminary data.</text>
</comment>
<keyword evidence="2" id="KW-1185">Reference proteome</keyword>
<dbReference type="OrthoDB" id="9772295at2"/>
<name>A0A315ZCE7_SEDFL</name>
<gene>
    <name evidence="1" type="ORF">BC781_102804</name>
</gene>
<dbReference type="EMBL" id="QGDO01000002">
    <property type="protein sequence ID" value="PWJ43255.1"/>
    <property type="molecule type" value="Genomic_DNA"/>
</dbReference>
<protein>
    <submittedName>
        <fullName evidence="1">Uncharacterized protein (DUF1800 family)</fullName>
    </submittedName>
</protein>
<dbReference type="InterPro" id="IPR014917">
    <property type="entry name" value="DUF1800"/>
</dbReference>
<sequence>MNEKEKIKHLSWRAGFGLSYQQWHSYTKLNDYIHDLFEHAKNVELLGEEVSNEEMQSMMQEDKKDLQMEMRKMEKDANFQWFQQMQKDENALREKVTFFWHDYFACRINNSYWSIKLNNTIRENALGNFKILLTEVSKTSAMLRFLNNQQNKKNAPNENFAREVMELFTMGRDKYSEEDIKEAARAFTGWRSNRLGEFVFHEKRHDTGLKTFLGQTGNWNGDDIIDIILEQPQTAHFVASKIHQHFVSETDDEKQIQWIADKLIENNYEISPTLRALFTVSWFYDSKNEGSIIKSPILLLVGMSRQGQFEFNDTKKCIRVQQSLGQILFKPPNVAGWNEGRAWIDSSTLLFRLNLPMALEKRKIATYKPTNATPFELADFLFQVPLPKANYQLPTKFGIDPMLSFMSTPEYQIC</sequence>
<dbReference type="Pfam" id="PF08811">
    <property type="entry name" value="DUF1800"/>
    <property type="match status" value="1"/>
</dbReference>
<dbReference type="RefSeq" id="WP_109617654.1">
    <property type="nucleotide sequence ID" value="NZ_QGDO01000002.1"/>
</dbReference>
<evidence type="ECO:0000313" key="2">
    <source>
        <dbReference type="Proteomes" id="UP000245535"/>
    </source>
</evidence>
<accession>A0A315ZCE7</accession>